<reference evidence="2" key="1">
    <citation type="submission" date="2023-11" db="EMBL/GenBank/DDBJ databases">
        <title>Genome assemblies of two species of porcelain crab, Petrolisthes cinctipes and Petrolisthes manimaculis (Anomura: Porcellanidae).</title>
        <authorList>
            <person name="Angst P."/>
        </authorList>
    </citation>
    <scope>NUCLEOTIDE SEQUENCE</scope>
    <source>
        <strain evidence="2">PB745_02</strain>
        <tissue evidence="2">Gill</tissue>
    </source>
</reference>
<evidence type="ECO:0000313" key="2">
    <source>
        <dbReference type="EMBL" id="KAK4328891.1"/>
    </source>
</evidence>
<sequence>MSSPCVSEPNVPSVTINIQGGGEVVKKQRRNTTSYQVKKSTPEYHHITAHQDLSRHCQAIRILNNNEKIPRRMQNSRQVPQVNTVKKKNASQTLLGISW</sequence>
<feature type="compositionally biased region" description="Polar residues" evidence="1">
    <location>
        <begin position="1"/>
        <end position="18"/>
    </location>
</feature>
<feature type="region of interest" description="Disordered" evidence="1">
    <location>
        <begin position="73"/>
        <end position="99"/>
    </location>
</feature>
<feature type="region of interest" description="Disordered" evidence="1">
    <location>
        <begin position="1"/>
        <end position="39"/>
    </location>
</feature>
<keyword evidence="3" id="KW-1185">Reference proteome</keyword>
<dbReference type="AlphaFoldDB" id="A0AAE1QLE4"/>
<organism evidence="2 3">
    <name type="scientific">Petrolisthes manimaculis</name>
    <dbReference type="NCBI Taxonomy" id="1843537"/>
    <lineage>
        <taxon>Eukaryota</taxon>
        <taxon>Metazoa</taxon>
        <taxon>Ecdysozoa</taxon>
        <taxon>Arthropoda</taxon>
        <taxon>Crustacea</taxon>
        <taxon>Multicrustacea</taxon>
        <taxon>Malacostraca</taxon>
        <taxon>Eumalacostraca</taxon>
        <taxon>Eucarida</taxon>
        <taxon>Decapoda</taxon>
        <taxon>Pleocyemata</taxon>
        <taxon>Anomura</taxon>
        <taxon>Galatheoidea</taxon>
        <taxon>Porcellanidae</taxon>
        <taxon>Petrolisthes</taxon>
    </lineage>
</organism>
<dbReference type="Proteomes" id="UP001292094">
    <property type="component" value="Unassembled WGS sequence"/>
</dbReference>
<comment type="caution">
    <text evidence="2">The sequence shown here is derived from an EMBL/GenBank/DDBJ whole genome shotgun (WGS) entry which is preliminary data.</text>
</comment>
<evidence type="ECO:0000256" key="1">
    <source>
        <dbReference type="SAM" id="MobiDB-lite"/>
    </source>
</evidence>
<accession>A0AAE1QLE4</accession>
<gene>
    <name evidence="2" type="ORF">Pmani_000741</name>
</gene>
<evidence type="ECO:0000313" key="3">
    <source>
        <dbReference type="Proteomes" id="UP001292094"/>
    </source>
</evidence>
<proteinExistence type="predicted"/>
<dbReference type="EMBL" id="JAWZYT010000051">
    <property type="protein sequence ID" value="KAK4328891.1"/>
    <property type="molecule type" value="Genomic_DNA"/>
</dbReference>
<protein>
    <submittedName>
        <fullName evidence="2">Uncharacterized protein</fullName>
    </submittedName>
</protein>
<name>A0AAE1QLE4_9EUCA</name>